<sequence>MKTYKSKLVVLHGHVDFEVDITKKVDNHKSITKDDKAAHFSLVWQLVSRRHSWPAFCGPQLRVGCVSHNAIFCAVPENRNGKHSSPQFQTRSYLRDARLFMAEVEKI</sequence>
<proteinExistence type="predicted"/>
<name>A0A915HJS8_ROMCU</name>
<dbReference type="Proteomes" id="UP000887565">
    <property type="component" value="Unplaced"/>
</dbReference>
<reference evidence="2" key="1">
    <citation type="submission" date="2022-11" db="UniProtKB">
        <authorList>
            <consortium name="WormBaseParasite"/>
        </authorList>
    </citation>
    <scope>IDENTIFICATION</scope>
</reference>
<dbReference type="AlphaFoldDB" id="A0A915HJS8"/>
<keyword evidence="1" id="KW-1185">Reference proteome</keyword>
<evidence type="ECO:0000313" key="1">
    <source>
        <dbReference type="Proteomes" id="UP000887565"/>
    </source>
</evidence>
<organism evidence="1 2">
    <name type="scientific">Romanomermis culicivorax</name>
    <name type="common">Nematode worm</name>
    <dbReference type="NCBI Taxonomy" id="13658"/>
    <lineage>
        <taxon>Eukaryota</taxon>
        <taxon>Metazoa</taxon>
        <taxon>Ecdysozoa</taxon>
        <taxon>Nematoda</taxon>
        <taxon>Enoplea</taxon>
        <taxon>Dorylaimia</taxon>
        <taxon>Mermithida</taxon>
        <taxon>Mermithoidea</taxon>
        <taxon>Mermithidae</taxon>
        <taxon>Romanomermis</taxon>
    </lineage>
</organism>
<protein>
    <submittedName>
        <fullName evidence="2">Uncharacterized protein</fullName>
    </submittedName>
</protein>
<dbReference type="WBParaSite" id="nRc.2.0.1.t02238-RA">
    <property type="protein sequence ID" value="nRc.2.0.1.t02238-RA"/>
    <property type="gene ID" value="nRc.2.0.1.g02238"/>
</dbReference>
<evidence type="ECO:0000313" key="2">
    <source>
        <dbReference type="WBParaSite" id="nRc.2.0.1.t02238-RA"/>
    </source>
</evidence>
<accession>A0A915HJS8</accession>